<dbReference type="Proteomes" id="UP001056120">
    <property type="component" value="Linkage Group LG13"/>
</dbReference>
<comment type="caution">
    <text evidence="1">The sequence shown here is derived from an EMBL/GenBank/DDBJ whole genome shotgun (WGS) entry which is preliminary data.</text>
</comment>
<dbReference type="EMBL" id="CM042030">
    <property type="protein sequence ID" value="KAI3787082.1"/>
    <property type="molecule type" value="Genomic_DNA"/>
</dbReference>
<accession>A0ACB9GUM8</accession>
<protein>
    <submittedName>
        <fullName evidence="1">Uncharacterized protein</fullName>
    </submittedName>
</protein>
<evidence type="ECO:0000313" key="1">
    <source>
        <dbReference type="EMBL" id="KAI3787082.1"/>
    </source>
</evidence>
<evidence type="ECO:0000313" key="2">
    <source>
        <dbReference type="Proteomes" id="UP001056120"/>
    </source>
</evidence>
<keyword evidence="2" id="KW-1185">Reference proteome</keyword>
<reference evidence="2" key="1">
    <citation type="journal article" date="2022" name="Mol. Ecol. Resour.">
        <title>The genomes of chicory, endive, great burdock and yacon provide insights into Asteraceae palaeo-polyploidization history and plant inulin production.</title>
        <authorList>
            <person name="Fan W."/>
            <person name="Wang S."/>
            <person name="Wang H."/>
            <person name="Wang A."/>
            <person name="Jiang F."/>
            <person name="Liu H."/>
            <person name="Zhao H."/>
            <person name="Xu D."/>
            <person name="Zhang Y."/>
        </authorList>
    </citation>
    <scope>NUCLEOTIDE SEQUENCE [LARGE SCALE GENOMIC DNA]</scope>
    <source>
        <strain evidence="2">cv. Yunnan</strain>
    </source>
</reference>
<reference evidence="1 2" key="2">
    <citation type="journal article" date="2022" name="Mol. Ecol. Resour.">
        <title>The genomes of chicory, endive, great burdock and yacon provide insights into Asteraceae paleo-polyploidization history and plant inulin production.</title>
        <authorList>
            <person name="Fan W."/>
            <person name="Wang S."/>
            <person name="Wang H."/>
            <person name="Wang A."/>
            <person name="Jiang F."/>
            <person name="Liu H."/>
            <person name="Zhao H."/>
            <person name="Xu D."/>
            <person name="Zhang Y."/>
        </authorList>
    </citation>
    <scope>NUCLEOTIDE SEQUENCE [LARGE SCALE GENOMIC DNA]</scope>
    <source>
        <strain evidence="2">cv. Yunnan</strain>
        <tissue evidence="1">Leaves</tissue>
    </source>
</reference>
<proteinExistence type="predicted"/>
<name>A0ACB9GUM8_9ASTR</name>
<gene>
    <name evidence="1" type="ORF">L1987_41281</name>
</gene>
<organism evidence="1 2">
    <name type="scientific">Smallanthus sonchifolius</name>
    <dbReference type="NCBI Taxonomy" id="185202"/>
    <lineage>
        <taxon>Eukaryota</taxon>
        <taxon>Viridiplantae</taxon>
        <taxon>Streptophyta</taxon>
        <taxon>Embryophyta</taxon>
        <taxon>Tracheophyta</taxon>
        <taxon>Spermatophyta</taxon>
        <taxon>Magnoliopsida</taxon>
        <taxon>eudicotyledons</taxon>
        <taxon>Gunneridae</taxon>
        <taxon>Pentapetalae</taxon>
        <taxon>asterids</taxon>
        <taxon>campanulids</taxon>
        <taxon>Asterales</taxon>
        <taxon>Asteraceae</taxon>
        <taxon>Asteroideae</taxon>
        <taxon>Heliantheae alliance</taxon>
        <taxon>Millerieae</taxon>
        <taxon>Smallanthus</taxon>
    </lineage>
</organism>
<sequence>MGKWEEDPPPPTVTHSQSPDRPVDSCSCCARIARLFRFRCVFVLVLGLSVLLSAVFWLPPFFRHGDQGDLDLDSHYKGKLCSHWSLDADPHLISSKLSGHMPNEFPDDVASLGFRSVT</sequence>